<evidence type="ECO:0000256" key="2">
    <source>
        <dbReference type="SAM" id="MobiDB-lite"/>
    </source>
</evidence>
<organism evidence="4">
    <name type="scientific">Tanacetum cinerariifolium</name>
    <name type="common">Dalmatian daisy</name>
    <name type="synonym">Chrysanthemum cinerariifolium</name>
    <dbReference type="NCBI Taxonomy" id="118510"/>
    <lineage>
        <taxon>Eukaryota</taxon>
        <taxon>Viridiplantae</taxon>
        <taxon>Streptophyta</taxon>
        <taxon>Embryophyta</taxon>
        <taxon>Tracheophyta</taxon>
        <taxon>Spermatophyta</taxon>
        <taxon>Magnoliopsida</taxon>
        <taxon>eudicotyledons</taxon>
        <taxon>Gunneridae</taxon>
        <taxon>Pentapetalae</taxon>
        <taxon>asterids</taxon>
        <taxon>campanulids</taxon>
        <taxon>Asterales</taxon>
        <taxon>Asteraceae</taxon>
        <taxon>Asteroideae</taxon>
        <taxon>Anthemideae</taxon>
        <taxon>Anthemidinae</taxon>
        <taxon>Tanacetum</taxon>
    </lineage>
</organism>
<dbReference type="Pfam" id="PF25597">
    <property type="entry name" value="SH3_retrovirus"/>
    <property type="match status" value="1"/>
</dbReference>
<proteinExistence type="predicted"/>
<feature type="region of interest" description="Disordered" evidence="2">
    <location>
        <begin position="1473"/>
        <end position="1498"/>
    </location>
</feature>
<dbReference type="SMART" id="SM00343">
    <property type="entry name" value="ZnF_C2HC"/>
    <property type="match status" value="1"/>
</dbReference>
<evidence type="ECO:0000256" key="1">
    <source>
        <dbReference type="PROSITE-ProRule" id="PRU00047"/>
    </source>
</evidence>
<feature type="compositionally biased region" description="Acidic residues" evidence="2">
    <location>
        <begin position="1529"/>
        <end position="1605"/>
    </location>
</feature>
<dbReference type="PROSITE" id="PS50158">
    <property type="entry name" value="ZF_CCHC"/>
    <property type="match status" value="1"/>
</dbReference>
<dbReference type="InterPro" id="IPR001878">
    <property type="entry name" value="Znf_CCHC"/>
</dbReference>
<feature type="compositionally biased region" description="Polar residues" evidence="2">
    <location>
        <begin position="1055"/>
        <end position="1071"/>
    </location>
</feature>
<protein>
    <submittedName>
        <fullName evidence="4">Uncharacterized mitochondrial protein AtMg00810-like</fullName>
    </submittedName>
</protein>
<dbReference type="PANTHER" id="PTHR11439:SF483">
    <property type="entry name" value="PEPTIDE SYNTHASE GLIP-LIKE, PUTATIVE (AFU_ORTHOLOGUE AFUA_3G12920)-RELATED"/>
    <property type="match status" value="1"/>
</dbReference>
<evidence type="ECO:0000259" key="3">
    <source>
        <dbReference type="PROSITE" id="PS50158"/>
    </source>
</evidence>
<accession>A0A6L2NWC7</accession>
<evidence type="ECO:0000313" key="4">
    <source>
        <dbReference type="EMBL" id="GEU88894.1"/>
    </source>
</evidence>
<keyword evidence="1" id="KW-0863">Zinc-finger</keyword>
<gene>
    <name evidence="4" type="ORF">Tci_060872</name>
</gene>
<dbReference type="EMBL" id="BKCJ010009845">
    <property type="protein sequence ID" value="GEU88894.1"/>
    <property type="molecule type" value="Genomic_DNA"/>
</dbReference>
<feature type="region of interest" description="Disordered" evidence="2">
    <location>
        <begin position="1847"/>
        <end position="1916"/>
    </location>
</feature>
<feature type="compositionally biased region" description="Basic and acidic residues" evidence="2">
    <location>
        <begin position="1865"/>
        <end position="1875"/>
    </location>
</feature>
<comment type="caution">
    <text evidence="4">The sequence shown here is derived from an EMBL/GenBank/DDBJ whole genome shotgun (WGS) entry which is preliminary data.</text>
</comment>
<sequence length="2050" mass="230994">MTSLVDKAILSDADNLEENGVTRLKKYSELSTTEAYKADCDVKETNINLQGLPPEVYALYASQDPLSTPLLITYPLNDFQSSFNHNVYNPSSSIPQMEYAPAVHQQSEFSRPDTGLVVPVFQKGSDPIDAINHMMSFLTTVVTSRYHPTNNQLRTSSNPRQQATINNGRVTIQPIQRRQNSMTVGMSRQYTSGPSGTSGKQRVIFCYNCKGEGHMSKQCTKPKRKKDEAWFKDKYVITNNATYQADDLDAYDSDSDEINSAKIALMANLSHYGFDNLAKETLMLEDESRSKMLQKQKDPMMSEKKVNTKPVDYVALNQLSKDFETRFVPQNELSAEQDFWPRYSVNSKEPNLSSSTTIVEVPKELPKVSMVNSSLKKLKFHIASFDVVVKERTTTTAIMEGTWGFEHTKACFRDEIIPFVKVLKDLFNSFDQFLIDELTEVQNVFNQMEKAVEQHCVEKNKFQVKMNDVLKENERLLEQAISADIVNIVVHANVNYAYKTVNEYERCVTIETELQRDFIKRECYDMLFKQYTTLEKHCISLEENVLVITALKDTLTKLKGKVVVNEAVPLHSIDPELLKIDVAPLAPKLRNNRTAHNDYLRHTQEETATLREIVENERLLNPLNTSLDYACKYTKRTKLMAVTPKNNNKKIRFTEHIPSSGNTPVKKTSSTNVVSNTPMLSSTRVNLFSSASGSQPQGNTKKDRIRQTQSKAKKNKLEDHPRTVGPSLNNKKSVVNTKAISCVTNSKLNVNSDLKCATCNGCLFSDNHDLYQPTGKMFTTIGHKWRPTGRTFILVGNVCPLIRITTTDIMPLRKPNPLESNTSKPVVTLVYSRKSKAAKKKVPVSNSKINKSLVANKNEPNNSWGSTITNVPYSIIECRLSKLFSAKFGNDHVAKIMGYNDYKIGNVTISMVYFVEGLGHNLFSVGQFCDSDLEVAFRQHTCFIRNLDGVDLLTGSRGNNLYNLSLQDMMAKNLGKLQLKADIGIFIGYAPTKKAFWIYNRRTRRIVETIHIDFDELTAMASELSSSGPALNEMTPATITPKVIAPIVEVIPPVQTESTGSPSSTTVNQDAPSPRNDPLFGVPIPKVTSAQASSMISQSPRGIFINQSKYALESLKKYGFESCDPVDTQMVEKSKLDEDKEGNAIDPSNYHDMISTLLYLIASRPGLQFTICMCARTINQGLWYPKDSSVALIAFADADHAGCQYTRRSTSGSLQFLGERLISWSSKRKKSAAISSTEAEYIALSGCCAKIIWMRSQLTDYGHRFKKFPMTMDTTIDQQVAIDEALVLHAKRLRIGRSNFSLLLDIKSKESTLQLVYDVMRLSPFFKAFLVTADVLEIYMEMLNICPRLPHQLFVEPPFKEEILAFLRFLGHIRAIRKLIDGLYHKRNVDFAYLMWEDFVYQVEHKDTTKSNEMYYPRFTKVIIHHFMSKDPSIPRRNKVNWNYVRDDHMFTKIKLKTRSSFDTTITPPAVAASPRLTTSEKGKQAAKASKAKSLSTLSEVAMTEAQQLKLATKRSLRQIHISQASDFGVDEGTGDDDEGKDGDGYDEGDDGDDGEEGDGDDDDEDDNGKEGNDDDNDQEDQGDDEEDDEEEDGDDEQASDEEEFIYPSLSTHTEEEIRDEESFDPIPKTPEDIDDEGNGEKNLGINVGREEGHDEEEEEDELYIDVKINPGRGIQTTQEFEDSHVTLTPINHNGQQQSSSVSSQFVTSILNPTPDAGMESIFKTTSQMDVQTPTLVAPLPMSAPTITSSTIATITTTQQAPTPPTIAPRALLQDLPNFGSLFGPPMLLLLISEMELKNILIEKMERNKSKHRSNEKRNLYKALVEAYESDKIILDTYKDTVTLKRRRDDDADKDEEPSAGSDQGPRDVENERSLTSESATEEPMQTTFKMEQPSHPEFETGDDDQPIIEPSQHPEYGLHQFSDESAQVDTLTLELLSGLTYKLMKGSCKSLVELEFLLEEVYKATTDQLDWVNPEGQQYPHNLLKPLPLILNNRGCRVIPFDHFINNDLEYLRGGSSSGKYTTSVTKTKAADYEHIKWIEDLVPRTMWI</sequence>
<keyword evidence="1" id="KW-0862">Zinc</keyword>
<dbReference type="InterPro" id="IPR036875">
    <property type="entry name" value="Znf_CCHC_sf"/>
</dbReference>
<dbReference type="PANTHER" id="PTHR11439">
    <property type="entry name" value="GAG-POL-RELATED RETROTRANSPOSON"/>
    <property type="match status" value="1"/>
</dbReference>
<feature type="region of interest" description="Disordered" evidence="2">
    <location>
        <begin position="650"/>
        <end position="731"/>
    </location>
</feature>
<dbReference type="InterPro" id="IPR057670">
    <property type="entry name" value="SH3_retrovirus"/>
</dbReference>
<feature type="compositionally biased region" description="Low complexity" evidence="2">
    <location>
        <begin position="1486"/>
        <end position="1498"/>
    </location>
</feature>
<feature type="compositionally biased region" description="Polar residues" evidence="2">
    <location>
        <begin position="1876"/>
        <end position="1890"/>
    </location>
</feature>
<feature type="compositionally biased region" description="Polar residues" evidence="2">
    <location>
        <begin position="657"/>
        <end position="699"/>
    </location>
</feature>
<feature type="region of interest" description="Disordered" evidence="2">
    <location>
        <begin position="1523"/>
        <end position="1660"/>
    </location>
</feature>
<feature type="region of interest" description="Disordered" evidence="2">
    <location>
        <begin position="1054"/>
        <end position="1076"/>
    </location>
</feature>
<feature type="domain" description="CCHC-type" evidence="3">
    <location>
        <begin position="206"/>
        <end position="221"/>
    </location>
</feature>
<dbReference type="SUPFAM" id="SSF57756">
    <property type="entry name" value="Retrovirus zinc finger-like domains"/>
    <property type="match status" value="1"/>
</dbReference>
<dbReference type="CDD" id="cd09272">
    <property type="entry name" value="RNase_HI_RT_Ty1"/>
    <property type="match status" value="1"/>
</dbReference>
<dbReference type="Gene3D" id="4.10.60.10">
    <property type="entry name" value="Zinc finger, CCHC-type"/>
    <property type="match status" value="1"/>
</dbReference>
<reference evidence="4" key="1">
    <citation type="journal article" date="2019" name="Sci. Rep.">
        <title>Draft genome of Tanacetum cinerariifolium, the natural source of mosquito coil.</title>
        <authorList>
            <person name="Yamashiro T."/>
            <person name="Shiraishi A."/>
            <person name="Satake H."/>
            <person name="Nakayama K."/>
        </authorList>
    </citation>
    <scope>NUCLEOTIDE SEQUENCE</scope>
</reference>
<dbReference type="GO" id="GO:0008270">
    <property type="term" value="F:zinc ion binding"/>
    <property type="evidence" value="ECO:0007669"/>
    <property type="project" value="UniProtKB-KW"/>
</dbReference>
<dbReference type="Pfam" id="PF00098">
    <property type="entry name" value="zf-CCHC"/>
    <property type="match status" value="1"/>
</dbReference>
<dbReference type="GO" id="GO:0003676">
    <property type="term" value="F:nucleic acid binding"/>
    <property type="evidence" value="ECO:0007669"/>
    <property type="project" value="InterPro"/>
</dbReference>
<keyword evidence="1" id="KW-0479">Metal-binding</keyword>
<name>A0A6L2NWC7_TANCI</name>